<gene>
    <name evidence="1" type="ORF">CAC02_10730</name>
</gene>
<name>A0A368UAI2_9STRE</name>
<dbReference type="Gene3D" id="1.10.1220.10">
    <property type="entry name" value="Met repressor-like"/>
    <property type="match status" value="1"/>
</dbReference>
<proteinExistence type="predicted"/>
<evidence type="ECO:0008006" key="3">
    <source>
        <dbReference type="Google" id="ProtNLM"/>
    </source>
</evidence>
<accession>A0A368UAI2</accession>
<dbReference type="EMBL" id="NETH01000092">
    <property type="protein sequence ID" value="RCW15963.1"/>
    <property type="molecule type" value="Genomic_DNA"/>
</dbReference>
<reference evidence="1 2" key="1">
    <citation type="journal article" date="2018" name="Sci. Rep.">
        <title>Network-guided genomic and metagenomic analysis of the faecal microbiota of the critically endangered kakapo.</title>
        <authorList>
            <person name="Waite D.W."/>
            <person name="Dsouza M."/>
            <person name="Sekiguchi Y."/>
            <person name="Hugenholtz P."/>
            <person name="Taylor M.W."/>
        </authorList>
    </citation>
    <scope>NUCLEOTIDE SEQUENCE [LARGE SCALE GENOMIC DNA]</scope>
    <source>
        <strain evidence="1 2">BI02</strain>
    </source>
</reference>
<dbReference type="InterPro" id="IPR013321">
    <property type="entry name" value="Arc_rbn_hlx_hlx"/>
</dbReference>
<dbReference type="Proteomes" id="UP000253215">
    <property type="component" value="Unassembled WGS sequence"/>
</dbReference>
<protein>
    <recommendedName>
        <fullName evidence="3">Addiction module antitoxin, RelB/DinJ family</fullName>
    </recommendedName>
</protein>
<organism evidence="1 2">
    <name type="scientific">Streptococcus gallolyticus</name>
    <dbReference type="NCBI Taxonomy" id="315405"/>
    <lineage>
        <taxon>Bacteria</taxon>
        <taxon>Bacillati</taxon>
        <taxon>Bacillota</taxon>
        <taxon>Bacilli</taxon>
        <taxon>Lactobacillales</taxon>
        <taxon>Streptococcaceae</taxon>
        <taxon>Streptococcus</taxon>
    </lineage>
</organism>
<dbReference type="GO" id="GO:0006355">
    <property type="term" value="P:regulation of DNA-templated transcription"/>
    <property type="evidence" value="ECO:0007669"/>
    <property type="project" value="InterPro"/>
</dbReference>
<evidence type="ECO:0000313" key="2">
    <source>
        <dbReference type="Proteomes" id="UP000253215"/>
    </source>
</evidence>
<comment type="caution">
    <text evidence="1">The sequence shown here is derived from an EMBL/GenBank/DDBJ whole genome shotgun (WGS) entry which is preliminary data.</text>
</comment>
<evidence type="ECO:0000313" key="1">
    <source>
        <dbReference type="EMBL" id="RCW15963.1"/>
    </source>
</evidence>
<dbReference type="AlphaFoldDB" id="A0A368UAI2"/>
<sequence length="97" mass="11224">MKEVFKMVTNIAFKADSDIINKAKTVFKKNNFSLTGALRIYLEQVALTGEVDLPTKEELEKEKLFKQLQLEVQQAYKDIEEGKWISLEEARARCARN</sequence>